<evidence type="ECO:0000313" key="1">
    <source>
        <dbReference type="EMBL" id="VDB95182.1"/>
    </source>
</evidence>
<evidence type="ECO:0000313" key="2">
    <source>
        <dbReference type="Proteomes" id="UP000324639"/>
    </source>
</evidence>
<proteinExistence type="predicted"/>
<sequence>MESSPENHRKTFLELTSCHFRYLVISEQIIQKELKKRRYRHEAHLKPPVTQKL</sequence>
<protein>
    <submittedName>
        <fullName evidence="1">Bgt-50905</fullName>
    </submittedName>
</protein>
<dbReference type="AlphaFoldDB" id="A0A9X9QGP1"/>
<keyword evidence="2" id="KW-1185">Reference proteome</keyword>
<organism evidence="1 2">
    <name type="scientific">Blumeria graminis f. sp. tritici</name>
    <dbReference type="NCBI Taxonomy" id="62690"/>
    <lineage>
        <taxon>Eukaryota</taxon>
        <taxon>Fungi</taxon>
        <taxon>Dikarya</taxon>
        <taxon>Ascomycota</taxon>
        <taxon>Pezizomycotina</taxon>
        <taxon>Leotiomycetes</taxon>
        <taxon>Erysiphales</taxon>
        <taxon>Erysiphaceae</taxon>
        <taxon>Blumeria</taxon>
    </lineage>
</organism>
<gene>
    <name evidence="1" type="ORF">BGT96224V316_LOCUS8195</name>
</gene>
<accession>A0A9X9QGP1</accession>
<reference evidence="1 2" key="1">
    <citation type="submission" date="2018-08" db="EMBL/GenBank/DDBJ databases">
        <authorList>
            <person name="Muller C M."/>
        </authorList>
    </citation>
    <scope>NUCLEOTIDE SEQUENCE [LARGE SCALE GENOMIC DNA]</scope>
</reference>
<dbReference type="EMBL" id="LR026993">
    <property type="protein sequence ID" value="VDB95182.1"/>
    <property type="molecule type" value="Genomic_DNA"/>
</dbReference>
<name>A0A9X9QGP1_BLUGR</name>
<dbReference type="Proteomes" id="UP000324639">
    <property type="component" value="Chromosome Bgt_-10"/>
</dbReference>